<evidence type="ECO:0000259" key="6">
    <source>
        <dbReference type="PROSITE" id="PS50043"/>
    </source>
</evidence>
<evidence type="ECO:0000256" key="2">
    <source>
        <dbReference type="ARBA" id="ARBA00023015"/>
    </source>
</evidence>
<feature type="domain" description="HTH luxR-type" evidence="6">
    <location>
        <begin position="140"/>
        <end position="205"/>
    </location>
</feature>
<dbReference type="InterPro" id="IPR058245">
    <property type="entry name" value="NreC/VraR/RcsB-like_REC"/>
</dbReference>
<dbReference type="CDD" id="cd06170">
    <property type="entry name" value="LuxR_C_like"/>
    <property type="match status" value="1"/>
</dbReference>
<dbReference type="GO" id="GO:0006355">
    <property type="term" value="P:regulation of DNA-templated transcription"/>
    <property type="evidence" value="ECO:0007669"/>
    <property type="project" value="InterPro"/>
</dbReference>
<dbReference type="InterPro" id="IPR011006">
    <property type="entry name" value="CheY-like_superfamily"/>
</dbReference>
<dbReference type="PANTHER" id="PTHR43214">
    <property type="entry name" value="TWO-COMPONENT RESPONSE REGULATOR"/>
    <property type="match status" value="1"/>
</dbReference>
<dbReference type="SMART" id="SM00421">
    <property type="entry name" value="HTH_LUXR"/>
    <property type="match status" value="1"/>
</dbReference>
<dbReference type="OrthoDB" id="9795108at2"/>
<dbReference type="Pfam" id="PF00196">
    <property type="entry name" value="GerE"/>
    <property type="match status" value="1"/>
</dbReference>
<reference evidence="8 9" key="1">
    <citation type="submission" date="2016-10" db="EMBL/GenBank/DDBJ databases">
        <authorList>
            <person name="de Groot N.N."/>
        </authorList>
    </citation>
    <scope>NUCLEOTIDE SEQUENCE [LARGE SCALE GENOMIC DNA]</scope>
    <source>
        <strain evidence="8 9">DSM 25232</strain>
    </source>
</reference>
<keyword evidence="2" id="KW-0805">Transcription regulation</keyword>
<dbReference type="SUPFAM" id="SSF46894">
    <property type="entry name" value="C-terminal effector domain of the bipartite response regulators"/>
    <property type="match status" value="1"/>
</dbReference>
<evidence type="ECO:0000256" key="4">
    <source>
        <dbReference type="ARBA" id="ARBA00023163"/>
    </source>
</evidence>
<evidence type="ECO:0000259" key="7">
    <source>
        <dbReference type="PROSITE" id="PS50110"/>
    </source>
</evidence>
<dbReference type="GO" id="GO:0000160">
    <property type="term" value="P:phosphorelay signal transduction system"/>
    <property type="evidence" value="ECO:0007669"/>
    <property type="project" value="InterPro"/>
</dbReference>
<dbReference type="GO" id="GO:0003677">
    <property type="term" value="F:DNA binding"/>
    <property type="evidence" value="ECO:0007669"/>
    <property type="project" value="UniProtKB-KW"/>
</dbReference>
<name>A0A1H7T4F2_AQUAM</name>
<dbReference type="InterPro" id="IPR016032">
    <property type="entry name" value="Sig_transdc_resp-reg_C-effctor"/>
</dbReference>
<dbReference type="SMART" id="SM00448">
    <property type="entry name" value="REC"/>
    <property type="match status" value="1"/>
</dbReference>
<evidence type="ECO:0000256" key="1">
    <source>
        <dbReference type="ARBA" id="ARBA00022553"/>
    </source>
</evidence>
<evidence type="ECO:0000313" key="9">
    <source>
        <dbReference type="Proteomes" id="UP000198521"/>
    </source>
</evidence>
<evidence type="ECO:0000256" key="5">
    <source>
        <dbReference type="PROSITE-ProRule" id="PRU00169"/>
    </source>
</evidence>
<dbReference type="Gene3D" id="3.40.50.2300">
    <property type="match status" value="1"/>
</dbReference>
<evidence type="ECO:0000313" key="8">
    <source>
        <dbReference type="EMBL" id="SEL79673.1"/>
    </source>
</evidence>
<feature type="domain" description="Response regulatory" evidence="7">
    <location>
        <begin position="3"/>
        <end position="119"/>
    </location>
</feature>
<gene>
    <name evidence="8" type="ORF">SAMN04487910_3282</name>
</gene>
<keyword evidence="3" id="KW-0238">DNA-binding</keyword>
<dbReference type="SUPFAM" id="SSF52172">
    <property type="entry name" value="CheY-like"/>
    <property type="match status" value="1"/>
</dbReference>
<dbReference type="PANTHER" id="PTHR43214:SF41">
    <property type="entry name" value="NITRATE_NITRITE RESPONSE REGULATOR PROTEIN NARP"/>
    <property type="match status" value="1"/>
</dbReference>
<dbReference type="RefSeq" id="WP_091410475.1">
    <property type="nucleotide sequence ID" value="NZ_FOAB01000006.1"/>
</dbReference>
<organism evidence="8 9">
    <name type="scientific">Aquimarina amphilecti</name>
    <dbReference type="NCBI Taxonomy" id="1038014"/>
    <lineage>
        <taxon>Bacteria</taxon>
        <taxon>Pseudomonadati</taxon>
        <taxon>Bacteroidota</taxon>
        <taxon>Flavobacteriia</taxon>
        <taxon>Flavobacteriales</taxon>
        <taxon>Flavobacteriaceae</taxon>
        <taxon>Aquimarina</taxon>
    </lineage>
</organism>
<dbReference type="Pfam" id="PF00072">
    <property type="entry name" value="Response_reg"/>
    <property type="match status" value="1"/>
</dbReference>
<evidence type="ECO:0000256" key="3">
    <source>
        <dbReference type="ARBA" id="ARBA00023125"/>
    </source>
</evidence>
<accession>A0A1H7T4F2</accession>
<keyword evidence="1 5" id="KW-0597">Phosphoprotein</keyword>
<dbReference type="InterPro" id="IPR000792">
    <property type="entry name" value="Tscrpt_reg_LuxR_C"/>
</dbReference>
<dbReference type="InterPro" id="IPR039420">
    <property type="entry name" value="WalR-like"/>
</dbReference>
<dbReference type="PRINTS" id="PR00038">
    <property type="entry name" value="HTHLUXR"/>
</dbReference>
<dbReference type="CDD" id="cd17535">
    <property type="entry name" value="REC_NarL-like"/>
    <property type="match status" value="1"/>
</dbReference>
<dbReference type="Proteomes" id="UP000198521">
    <property type="component" value="Unassembled WGS sequence"/>
</dbReference>
<keyword evidence="9" id="KW-1185">Reference proteome</keyword>
<feature type="modified residue" description="4-aspartylphosphate" evidence="5">
    <location>
        <position position="54"/>
    </location>
</feature>
<dbReference type="AlphaFoldDB" id="A0A1H7T4F2"/>
<keyword evidence="4" id="KW-0804">Transcription</keyword>
<dbReference type="STRING" id="1038014.SAMN04487910_3282"/>
<dbReference type="InterPro" id="IPR001789">
    <property type="entry name" value="Sig_transdc_resp-reg_receiver"/>
</dbReference>
<dbReference type="EMBL" id="FOAB01000006">
    <property type="protein sequence ID" value="SEL79673.1"/>
    <property type="molecule type" value="Genomic_DNA"/>
</dbReference>
<proteinExistence type="predicted"/>
<dbReference type="PROSITE" id="PS50043">
    <property type="entry name" value="HTH_LUXR_2"/>
    <property type="match status" value="1"/>
</dbReference>
<protein>
    <submittedName>
        <fullName evidence="8">Two component transcriptional regulator, LuxR family</fullName>
    </submittedName>
</protein>
<dbReference type="PROSITE" id="PS50110">
    <property type="entry name" value="RESPONSE_REGULATORY"/>
    <property type="match status" value="1"/>
</dbReference>
<sequence length="208" mass="23352">MITVAIAEDHQSLIDGIDLLLKYEEEISIIGKANDGEELLAIVRRKQPKVVLMDIRMPKIDGIAATKIIKKELPHTKIIAFSMFDQEDAVRQMVAAGASGYLLKNSPLEEVLTAIQEVMKGNTYYDATIDPSFFSDKAEQRVKKQVLSKSEREILTLIGQGKTSSEIAAIRFNSISTVETHRKNIIRKLGLQGKGELLRYAIEKKYDF</sequence>